<protein>
    <submittedName>
        <fullName evidence="4">Uncharacterized protein LOC116220316</fullName>
    </submittedName>
</protein>
<dbReference type="GO" id="GO:2001236">
    <property type="term" value="P:regulation of extrinsic apoptotic signaling pathway"/>
    <property type="evidence" value="ECO:0007669"/>
    <property type="project" value="TreeGrafter"/>
</dbReference>
<dbReference type="GeneID" id="116220316"/>
<evidence type="ECO:0000256" key="1">
    <source>
        <dbReference type="ARBA" id="ARBA00022703"/>
    </source>
</evidence>
<accession>A0A6P8FAP9</accession>
<dbReference type="GO" id="GO:0006915">
    <property type="term" value="P:apoptotic process"/>
    <property type="evidence" value="ECO:0007669"/>
    <property type="project" value="UniProtKB-KW"/>
</dbReference>
<proteinExistence type="predicted"/>
<evidence type="ECO:0000313" key="3">
    <source>
        <dbReference type="Proteomes" id="UP000515152"/>
    </source>
</evidence>
<keyword evidence="1" id="KW-0053">Apoptosis</keyword>
<dbReference type="PANTHER" id="PTHR14965:SF9">
    <property type="entry name" value="APOPTOSIS FACILITATOR BCL-2-LIKE PROTEIN 14"/>
    <property type="match status" value="1"/>
</dbReference>
<name>A0A6P8FAP9_CLUHA</name>
<evidence type="ECO:0000256" key="2">
    <source>
        <dbReference type="SAM" id="MobiDB-lite"/>
    </source>
</evidence>
<gene>
    <name evidence="4" type="primary">LOC116220316</name>
</gene>
<dbReference type="PANTHER" id="PTHR14965">
    <property type="entry name" value="SI:CH73-248E21.1"/>
    <property type="match status" value="1"/>
</dbReference>
<dbReference type="RefSeq" id="XP_031422409.1">
    <property type="nucleotide sequence ID" value="XM_031566549.2"/>
</dbReference>
<keyword evidence="3" id="KW-1185">Reference proteome</keyword>
<dbReference type="Proteomes" id="UP000515152">
    <property type="component" value="Chromosome 4"/>
</dbReference>
<dbReference type="KEGG" id="char:116220316"/>
<dbReference type="OrthoDB" id="9836802at2759"/>
<organism evidence="3 4">
    <name type="scientific">Clupea harengus</name>
    <name type="common">Atlantic herring</name>
    <dbReference type="NCBI Taxonomy" id="7950"/>
    <lineage>
        <taxon>Eukaryota</taxon>
        <taxon>Metazoa</taxon>
        <taxon>Chordata</taxon>
        <taxon>Craniata</taxon>
        <taxon>Vertebrata</taxon>
        <taxon>Euteleostomi</taxon>
        <taxon>Actinopterygii</taxon>
        <taxon>Neopterygii</taxon>
        <taxon>Teleostei</taxon>
        <taxon>Clupei</taxon>
        <taxon>Clupeiformes</taxon>
        <taxon>Clupeoidei</taxon>
        <taxon>Clupeidae</taxon>
        <taxon>Clupea</taxon>
    </lineage>
</organism>
<reference evidence="4" key="1">
    <citation type="submission" date="2025-08" db="UniProtKB">
        <authorList>
            <consortium name="RefSeq"/>
        </authorList>
    </citation>
    <scope>IDENTIFICATION</scope>
</reference>
<dbReference type="AlphaFoldDB" id="A0A6P8FAP9"/>
<feature type="region of interest" description="Disordered" evidence="2">
    <location>
        <begin position="97"/>
        <end position="148"/>
    </location>
</feature>
<sequence>MTSFRNQRTVRLLCRVWWGHFVRNSSSLFRFKGIDMETDNVEAAPSPQLLFLGQKSTKRLLEVYVKRSLSLNDSAARGQRVKPRKWIIVDNKGNRIRKASSDSSTHRLSREISQTDQPKEPSSDTTSDSHQTESNQRERKPGTHRITKKPSILRSFLRLFSRKNYEVPNSSVPDTPVSSGSLDSCFEAELCPPVPKMSSEDKEGNTLCPTKSIKKRLSLKKLSFRSDSVKRHTSLATADVVRVPDAIVCVEPSNTYFEKVSEELERIVKELKESPTEDEAHCAATLTDQRPAKDSEDDIVERMVNILKQQGDEIDEKIRRNSSMSSFFQKLTYNNFQLLADRYVADIPDPLPQRTATPPQLVKLAFTLDFTAKVAGLSSQAVGRIMGFGNQYIQNRFTQMTSVNCQASQNMEDLDLVD</sequence>
<feature type="compositionally biased region" description="Polar residues" evidence="2">
    <location>
        <begin position="123"/>
        <end position="134"/>
    </location>
</feature>
<evidence type="ECO:0000313" key="4">
    <source>
        <dbReference type="RefSeq" id="XP_031422409.1"/>
    </source>
</evidence>